<dbReference type="InterPro" id="IPR009081">
    <property type="entry name" value="PP-bd_ACP"/>
</dbReference>
<feature type="domain" description="Carrier" evidence="9">
    <location>
        <begin position="1037"/>
        <end position="1112"/>
    </location>
</feature>
<comment type="catalytic activity">
    <reaction evidence="6">
        <text>holo-[peptidyl-carrier protein] + L-cysteine + ATP = L-cysteinyl-[peptidyl-carrier protein] + AMP + diphosphate</text>
        <dbReference type="Rhea" id="RHEA:61680"/>
        <dbReference type="Rhea" id="RHEA-COMP:11480"/>
        <dbReference type="Rhea" id="RHEA-COMP:15906"/>
        <dbReference type="ChEBI" id="CHEBI:30616"/>
        <dbReference type="ChEBI" id="CHEBI:33019"/>
        <dbReference type="ChEBI" id="CHEBI:35235"/>
        <dbReference type="ChEBI" id="CHEBI:64479"/>
        <dbReference type="ChEBI" id="CHEBI:144926"/>
        <dbReference type="ChEBI" id="CHEBI:456215"/>
        <dbReference type="EC" id="6.2.1.69"/>
    </reaction>
    <physiologicalReaction direction="left-to-right" evidence="6">
        <dbReference type="Rhea" id="RHEA:61681"/>
    </physiologicalReaction>
</comment>
<keyword evidence="5" id="KW-0436">Ligase</keyword>
<dbReference type="Gene3D" id="1.10.1200.10">
    <property type="entry name" value="ACP-like"/>
    <property type="match status" value="2"/>
</dbReference>
<dbReference type="FunFam" id="3.30.559.30:FF:000006">
    <property type="entry name" value="Yersiniabactin polyketide/non-ribosomal peptide synthetase"/>
    <property type="match status" value="1"/>
</dbReference>
<evidence type="ECO:0000256" key="6">
    <source>
        <dbReference type="ARBA" id="ARBA00052643"/>
    </source>
</evidence>
<dbReference type="PANTHER" id="PTHR45527">
    <property type="entry name" value="NONRIBOSOMAL PEPTIDE SYNTHETASE"/>
    <property type="match status" value="1"/>
</dbReference>
<protein>
    <recommendedName>
        <fullName evidence="8">L-cysteine--[L-cysteinyl-carrier protein] ligase</fullName>
        <ecNumber evidence="7">6.2.1.69</ecNumber>
    </recommendedName>
    <alternativeName>
        <fullName evidence="8">L-cysteine--[L-cysteinyl-carrier protein] ligase</fullName>
    </alternativeName>
</protein>
<dbReference type="InterPro" id="IPR000873">
    <property type="entry name" value="AMP-dep_synth/lig_dom"/>
</dbReference>
<evidence type="ECO:0000256" key="3">
    <source>
        <dbReference type="ARBA" id="ARBA00022450"/>
    </source>
</evidence>
<keyword evidence="4" id="KW-0597">Phosphoprotein</keyword>
<dbReference type="SMART" id="SM00823">
    <property type="entry name" value="PKS_PP"/>
    <property type="match status" value="2"/>
</dbReference>
<dbReference type="InterPro" id="IPR001242">
    <property type="entry name" value="Condensation_dom"/>
</dbReference>
<dbReference type="CDD" id="cd05930">
    <property type="entry name" value="A_NRPS"/>
    <property type="match status" value="1"/>
</dbReference>
<dbReference type="InterPro" id="IPR006162">
    <property type="entry name" value="Ppantetheine_attach_site"/>
</dbReference>
<dbReference type="Gene3D" id="3.30.300.30">
    <property type="match status" value="2"/>
</dbReference>
<organism evidence="10 11">
    <name type="scientific">Lysobacter enzymogenes</name>
    <dbReference type="NCBI Taxonomy" id="69"/>
    <lineage>
        <taxon>Bacteria</taxon>
        <taxon>Pseudomonadati</taxon>
        <taxon>Pseudomonadota</taxon>
        <taxon>Gammaproteobacteria</taxon>
        <taxon>Lysobacterales</taxon>
        <taxon>Lysobacteraceae</taxon>
        <taxon>Lysobacter</taxon>
    </lineage>
</organism>
<dbReference type="InterPro" id="IPR025110">
    <property type="entry name" value="AMP-bd_C"/>
</dbReference>
<dbReference type="FunFam" id="3.40.50.980:FF:000001">
    <property type="entry name" value="Non-ribosomal peptide synthetase"/>
    <property type="match status" value="1"/>
</dbReference>
<dbReference type="InterPro" id="IPR023213">
    <property type="entry name" value="CAT-like_dom_sf"/>
</dbReference>
<dbReference type="InterPro" id="IPR045851">
    <property type="entry name" value="AMP-bd_C_sf"/>
</dbReference>
<dbReference type="Gene3D" id="1.10.10.1830">
    <property type="entry name" value="Non-ribosomal peptide synthase, adenylation domain"/>
    <property type="match status" value="1"/>
</dbReference>
<evidence type="ECO:0000313" key="10">
    <source>
        <dbReference type="EMBL" id="BAV99525.1"/>
    </source>
</evidence>
<accession>A0AAU9AKH6</accession>
<dbReference type="InterPro" id="IPR042099">
    <property type="entry name" value="ANL_N_sf"/>
</dbReference>
<dbReference type="RefSeq" id="WP_096380172.1">
    <property type="nucleotide sequence ID" value="NZ_AP014940.1"/>
</dbReference>
<comment type="pathway">
    <text evidence="2">Siderophore biosynthesis.</text>
</comment>
<evidence type="ECO:0000256" key="4">
    <source>
        <dbReference type="ARBA" id="ARBA00022553"/>
    </source>
</evidence>
<dbReference type="PROSITE" id="PS50075">
    <property type="entry name" value="CARRIER"/>
    <property type="match status" value="2"/>
</dbReference>
<dbReference type="KEGG" id="lem:LEN_4038"/>
<comment type="cofactor">
    <cofactor evidence="1">
        <name>pantetheine 4'-phosphate</name>
        <dbReference type="ChEBI" id="CHEBI:47942"/>
    </cofactor>
</comment>
<dbReference type="InterPro" id="IPR057737">
    <property type="entry name" value="Condensation_MtbB-like"/>
</dbReference>
<dbReference type="GO" id="GO:0072330">
    <property type="term" value="P:monocarboxylic acid biosynthetic process"/>
    <property type="evidence" value="ECO:0007669"/>
    <property type="project" value="UniProtKB-ARBA"/>
</dbReference>
<dbReference type="InterPro" id="IPR020845">
    <property type="entry name" value="AMP-binding_CS"/>
</dbReference>
<dbReference type="GO" id="GO:0044550">
    <property type="term" value="P:secondary metabolite biosynthetic process"/>
    <property type="evidence" value="ECO:0007669"/>
    <property type="project" value="TreeGrafter"/>
</dbReference>
<dbReference type="CDD" id="cd12114">
    <property type="entry name" value="A_NRPS_TlmIV_like"/>
    <property type="match status" value="1"/>
</dbReference>
<dbReference type="Gene3D" id="3.40.50.12780">
    <property type="entry name" value="N-terminal domain of ligase-like"/>
    <property type="match status" value="2"/>
</dbReference>
<keyword evidence="3" id="KW-0596">Phosphopantetheine</keyword>
<dbReference type="Pfam" id="PF00668">
    <property type="entry name" value="Condensation"/>
    <property type="match status" value="2"/>
</dbReference>
<dbReference type="CDD" id="cd19531">
    <property type="entry name" value="LCL_NRPS-like"/>
    <property type="match status" value="1"/>
</dbReference>
<dbReference type="GO" id="GO:0005737">
    <property type="term" value="C:cytoplasm"/>
    <property type="evidence" value="ECO:0007669"/>
    <property type="project" value="TreeGrafter"/>
</dbReference>
<dbReference type="GO" id="GO:0043041">
    <property type="term" value="P:amino acid activation for nonribosomal peptide biosynthetic process"/>
    <property type="evidence" value="ECO:0007669"/>
    <property type="project" value="TreeGrafter"/>
</dbReference>
<dbReference type="GeneID" id="83065827"/>
<dbReference type="Pfam" id="PF00501">
    <property type="entry name" value="AMP-binding"/>
    <property type="match status" value="2"/>
</dbReference>
<dbReference type="InterPro" id="IPR010071">
    <property type="entry name" value="AA_adenyl_dom"/>
</dbReference>
<sequence length="2215" mass="243575">MSPEAIIEKALGMEVVLFLKDGGLSYRAPAGSGVPAALREEIAANKAAIVDYLRYLEAQAGASPTLPPIVRRERGSDAPLSYGQQQLMLVDRLGGGSRQFNIQGVFRAHGALDIDALRKAVARIVERHEVLRTNIVELDGAFFQFVNAQCEPPFAFLDLSAQPPAQRDSALAQWVREDAQAPFDLEQGLMLRLQVAKLAEDEHAIVMCMHHIASDGWSLGAFVKELKTFYAQALAGRDEAPQALAIQYADYAGWQRELLQGPAKARAVEFWKDYLKDIPEIHSLPLDHARLAEPDVAAVRVEQRIDGARLGRLKSVAGARGATLFMLLQTAFSLLLHRFSHERDIVVGTPMSGRIDAALEPLIGLFINTVVLRNRFDPQRSFAEHLRANKDQNLSVHEYQYLPFELLVEELNPPRSAAYNPLFQIWFVLQNNEQVAVELSGCTIRADDSAQVDTAKYELNLYASEEDGGLKLAWVAREALFEADTLAYLSRQFERLLDAIAADPDRGIGDYPLFDGSEAAAVLDRSDAQVDTTTVLERFARQVAQRPDAVALRAEGREIAYRELDELSDGFAGVLAAHESPRIGLCLNHGVDMVVGIWACIKAGKTYVPLNPDYPLERLRYIVEDAGIGQVVKNARTQAVVADLGAAELIDIGAPRGDVPPLSQARPAELAYVLYTSGSTGKPKGVLQRHRHVAYYVDCYVSQLRIGAHDRLLQVASFSHDAAVLDMFAALTSGACLQLMDLKKSAADEVLDAIDAGITIYHSSASVFKYLFAQAQGRAFPTLRAAVFGGEAPDAATLRLAAQCLPPQCEVANLYGSSEATLVSLHSRRVSEGLEACRYLADVVPGSRLRVIAEDGEAADAYEPGELVVESPALAEGYLSLPELTSERFAAVGAQRRAYRTGDMGYLLRDGSIRFLGRRDNQFKLNGQRIEPEEIETVLLDCPQVRACVVVPKAAEADDGEAYVAAFVVVEGDSDAAAWPQLERAIRQRLASILPPYMVPAAISAVPALLYTASGKIDRKSMRAWDASRVPKAAAVLPRSQLERELAAIWAQVLGAENVGVEDNFFALGGNSFKSLQIITAVARRFDADLSLREFFDAPTIAGCAQLIETKRGSDASRRGESAALQADPANRHEPFPLTAIQQAYWIGRSSAFELGNVATQGYVEHDIADYDHPRMADALHAIIARHDMLRAVIGDNGEQRILKNVPDYRVQLFDYSDRPEPALEEHLHGLREEMRSQVRSVHRWPIFDFRVTLLPGGVGRLHVCTDAIIMDARSRAILVRELLELYLDPAASLPKLEISFRDYVLAEAQLKHSEAYREASRYWMERIDTLPPAPELPLALDPSQLDKPVFVRRNHRLERQTWERLSACAAELRVTPICLLATAFSDVLGYWGARRDFTLNLTLFNRLPLHRDVERLIGDFTSSSLLEIHTTPHSSFVERAAQTQRQLLSDIDHRLFNGIDVLRQLMGRGKSAGAALMPVVFTGLVGFRQAEELESRAQQLMNNGSTSIGATQTSQVYLDCQVYDDGDSVAITWNCVDALFFPGVLDDMFGAYVGWLERLADEPGARAERTLALLPPNQRTLIDASNDTAAEREPRLLHELFVDNVARFAEAPAVIAPDVELSYARLDRESNLLAARLRAHGVVANQHVAVLMRKGWQQVVAVMAILKAGGAYLPIDAGLPQQRIDYLLEQTQTRVVLVQESADTGALAASLQVETVALHTPEELAAYTERGKTVQQASDLAYTIFTSGSTGQPKGVMIDHTGAVNTIADINRRFAVGSDDRVFAISELNFDLSVYDIFGALAVGAALVMPGANHTRDPQAWREQIRRHRVSVWNSVPALAKLLFDEIERDRSSDDSSLRVVMMSGDWIPLDLPGQIRSALPAATIYSLGGATEASIWSVGYHVEQIDPQWRSVPYGRALENQSMHVFNAEGQPCPLWVRGDLYIGGIGVALGYYGDARKTEASFIAAADGGRLYRTGDLARWMGDGDLEFLGREDSQVKINGYRIELGEIESQLVKLDGVKEAVVVTVGEKNERRLVAYVVPATAAALATPRWGDAALAEWIGAGLRESLPAYMVPDLCIGLESIPLTANGKVDRRNLPTRDFAAATKNEYVAPANRFEEGIVEVWRALLQKETIGVTDNFFALGGNSILAVRVITALREKYGLSGENFQFNDFFSAATVRGVAVIVERLVEDAERREQEESVDSDEYAESGLV</sequence>
<evidence type="ECO:0000259" key="9">
    <source>
        <dbReference type="PROSITE" id="PS50075"/>
    </source>
</evidence>
<feature type="domain" description="Carrier" evidence="9">
    <location>
        <begin position="2114"/>
        <end position="2192"/>
    </location>
</feature>
<dbReference type="InterPro" id="IPR044894">
    <property type="entry name" value="TubC_N_sf"/>
</dbReference>
<dbReference type="SUPFAM" id="SSF47336">
    <property type="entry name" value="ACP-like"/>
    <property type="match status" value="2"/>
</dbReference>
<dbReference type="FunFam" id="3.30.300.30:FF:000015">
    <property type="entry name" value="Nonribosomal peptide synthase SidD"/>
    <property type="match status" value="2"/>
</dbReference>
<dbReference type="Gene3D" id="3.30.559.30">
    <property type="entry name" value="Nonribosomal peptide synthetase, condensation domain"/>
    <property type="match status" value="2"/>
</dbReference>
<dbReference type="FunFam" id="3.30.559.10:FF:000023">
    <property type="entry name" value="Non-ribosomal peptide synthetase"/>
    <property type="match status" value="1"/>
</dbReference>
<reference evidence="10 11" key="1">
    <citation type="journal article" date="2017" name="DNA Res.">
        <title>Complete genome sequence and expression profile of the commercial lytic enzyme producer Lysobacter enzymogenes M497-1.</title>
        <authorList>
            <person name="Takami H."/>
            <person name="Toyoda A."/>
            <person name="Uchiyama I."/>
            <person name="Itoh T."/>
            <person name="Takaki Y."/>
            <person name="Arai W."/>
            <person name="Nishi S."/>
            <person name="Kawai M."/>
            <person name="Shinya K."/>
            <person name="Ikeda H."/>
        </authorList>
    </citation>
    <scope>NUCLEOTIDE SEQUENCE [LARGE SCALE GENOMIC DNA]</scope>
    <source>
        <strain evidence="10 11">M497-1</strain>
    </source>
</reference>
<dbReference type="EMBL" id="AP014940">
    <property type="protein sequence ID" value="BAV99525.1"/>
    <property type="molecule type" value="Genomic_DNA"/>
</dbReference>
<dbReference type="InterPro" id="IPR020806">
    <property type="entry name" value="PKS_PP-bd"/>
</dbReference>
<dbReference type="Gene3D" id="3.30.559.10">
    <property type="entry name" value="Chloramphenicol acetyltransferase-like domain"/>
    <property type="match status" value="2"/>
</dbReference>
<dbReference type="SUPFAM" id="SSF56801">
    <property type="entry name" value="Acetyl-CoA synthetase-like"/>
    <property type="match status" value="2"/>
</dbReference>
<dbReference type="PANTHER" id="PTHR45527:SF10">
    <property type="entry name" value="PYOCHELIN SYNTHASE PCHF"/>
    <property type="match status" value="1"/>
</dbReference>
<evidence type="ECO:0000256" key="7">
    <source>
        <dbReference type="ARBA" id="ARBA00066651"/>
    </source>
</evidence>
<dbReference type="Pfam" id="PF13193">
    <property type="entry name" value="AMP-binding_C"/>
    <property type="match status" value="2"/>
</dbReference>
<dbReference type="PROSITE" id="PS00455">
    <property type="entry name" value="AMP_BINDING"/>
    <property type="match status" value="1"/>
</dbReference>
<evidence type="ECO:0000256" key="8">
    <source>
        <dbReference type="ARBA" id="ARBA00079103"/>
    </source>
</evidence>
<evidence type="ECO:0000256" key="1">
    <source>
        <dbReference type="ARBA" id="ARBA00001957"/>
    </source>
</evidence>
<dbReference type="Proteomes" id="UP000218824">
    <property type="component" value="Chromosome"/>
</dbReference>
<dbReference type="Pfam" id="PF00550">
    <property type="entry name" value="PP-binding"/>
    <property type="match status" value="2"/>
</dbReference>
<evidence type="ECO:0000313" key="11">
    <source>
        <dbReference type="Proteomes" id="UP000218824"/>
    </source>
</evidence>
<name>A0AAU9AKH6_LYSEN</name>
<dbReference type="FunFam" id="3.40.50.12780:FF:000012">
    <property type="entry name" value="Non-ribosomal peptide synthetase"/>
    <property type="match status" value="1"/>
</dbReference>
<dbReference type="EC" id="6.2.1.69" evidence="7"/>
<dbReference type="GO" id="GO:0031177">
    <property type="term" value="F:phosphopantetheine binding"/>
    <property type="evidence" value="ECO:0007669"/>
    <property type="project" value="InterPro"/>
</dbReference>
<dbReference type="PROSITE" id="PS00012">
    <property type="entry name" value="PHOSPHOPANTETHEINE"/>
    <property type="match status" value="1"/>
</dbReference>
<evidence type="ECO:0000256" key="2">
    <source>
        <dbReference type="ARBA" id="ARBA00004924"/>
    </source>
</evidence>
<dbReference type="FunFam" id="1.10.1200.10:FF:000016">
    <property type="entry name" value="Non-ribosomal peptide synthase"/>
    <property type="match status" value="1"/>
</dbReference>
<dbReference type="NCBIfam" id="TIGR01733">
    <property type="entry name" value="AA-adenyl-dom"/>
    <property type="match status" value="2"/>
</dbReference>
<dbReference type="SUPFAM" id="SSF52777">
    <property type="entry name" value="CoA-dependent acyltransferases"/>
    <property type="match status" value="4"/>
</dbReference>
<dbReference type="GO" id="GO:0016874">
    <property type="term" value="F:ligase activity"/>
    <property type="evidence" value="ECO:0007669"/>
    <property type="project" value="UniProtKB-KW"/>
</dbReference>
<dbReference type="InterPro" id="IPR036736">
    <property type="entry name" value="ACP-like_sf"/>
</dbReference>
<dbReference type="NCBIfam" id="NF003417">
    <property type="entry name" value="PRK04813.1"/>
    <property type="match status" value="2"/>
</dbReference>
<proteinExistence type="predicted"/>
<evidence type="ECO:0000256" key="5">
    <source>
        <dbReference type="ARBA" id="ARBA00022598"/>
    </source>
</evidence>
<dbReference type="CDD" id="cd19535">
    <property type="entry name" value="Cyc_NRPS"/>
    <property type="match status" value="1"/>
</dbReference>
<gene>
    <name evidence="10" type="ORF">LEN_4038</name>
</gene>